<name>D7S9U7_BENSE</name>
<accession>D7S9U7</accession>
<evidence type="ECO:0000256" key="1">
    <source>
        <dbReference type="SAM" id="Phobius"/>
    </source>
</evidence>
<gene>
    <name evidence="2" type="primary">ND6</name>
</gene>
<dbReference type="GeneID" id="9385584"/>
<dbReference type="EMBL" id="HM222526">
    <property type="protein sequence ID" value="ADI24691.1"/>
    <property type="molecule type" value="Genomic_DNA"/>
</dbReference>
<dbReference type="RefSeq" id="YP_003735128.1">
    <property type="nucleotide sequence ID" value="NC_014291.1"/>
</dbReference>
<feature type="transmembrane region" description="Helical" evidence="1">
    <location>
        <begin position="46"/>
        <end position="68"/>
    </location>
</feature>
<feature type="transmembrane region" description="Helical" evidence="1">
    <location>
        <begin position="7"/>
        <end position="40"/>
    </location>
</feature>
<sequence length="149" mass="17412">MTFLLFLYSIILFLFSFISNSIGYCILLVLSSLISSFLIFFLSNSFWYSLLLYLIYVGGVYILFLFLSVHIPNMSTYNNLSFLLLCLINFFSFELVYSVFSLSIFNFLDNSFYFCNFTEGLSYLFISSFLIIGFILVSFISSTKIYFCR</sequence>
<feature type="transmembrane region" description="Helical" evidence="1">
    <location>
        <begin position="80"/>
        <end position="100"/>
    </location>
</feature>
<keyword evidence="2" id="KW-0496">Mitochondrion</keyword>
<keyword evidence="1" id="KW-0472">Membrane</keyword>
<protein>
    <submittedName>
        <fullName evidence="2">NADH dehydrogenase subunit 6</fullName>
    </submittedName>
</protein>
<dbReference type="CTD" id="4541"/>
<proteinExistence type="predicted"/>
<reference evidence="2" key="1">
    <citation type="journal article" date="2010" name="Int. J. Parasitol.">
        <title>Closing the mitochondrial circle on paraphyly of the Monogenea (Platyhelminthes) infers evolution in the diet of parasitic flatworms.</title>
        <authorList>
            <person name="Perkins E.M."/>
            <person name="Donnellan S.C."/>
            <person name="Bertozzi T."/>
            <person name="Whittington I.D."/>
        </authorList>
    </citation>
    <scope>NUCLEOTIDE SEQUENCE</scope>
</reference>
<dbReference type="AlphaFoldDB" id="D7S9U7"/>
<evidence type="ECO:0000313" key="2">
    <source>
        <dbReference type="EMBL" id="ADI24691.1"/>
    </source>
</evidence>
<organism evidence="2">
    <name type="scientific">Benedenia seriolae</name>
    <name type="common">Skin fluke</name>
    <dbReference type="NCBI Taxonomy" id="160838"/>
    <lineage>
        <taxon>Eukaryota</taxon>
        <taxon>Metazoa</taxon>
        <taxon>Spiralia</taxon>
        <taxon>Lophotrochozoa</taxon>
        <taxon>Platyhelminthes</taxon>
        <taxon>Monogenea</taxon>
        <taxon>Monopisthocotylea</taxon>
        <taxon>Capsalidea</taxon>
        <taxon>Capsalidae</taxon>
        <taxon>Benedenia</taxon>
    </lineage>
</organism>
<keyword evidence="1" id="KW-0812">Transmembrane</keyword>
<geneLocation type="mitochondrion" evidence="2"/>
<keyword evidence="1" id="KW-1133">Transmembrane helix</keyword>
<feature type="transmembrane region" description="Helical" evidence="1">
    <location>
        <begin position="120"/>
        <end position="140"/>
    </location>
</feature>